<sequence length="277" mass="30811">MNRKSITQTSFIKSIYKRILRDDVSGMAAQLAYFFLLSLFPLMIFLVSLLPYLPIKQEDILGFAAIYAPAETMDMIEKNLNDVMKGNGKLLSLGIIGTIWTASAGMNSIISAFNRAYEVKESRHFIVSRLLSILFTIGMIAVFLTALLLPVFGKQIGILLTEHLGLSEEFISSWNVIRWVISSIVLFIIFLAIYWFAPNIKLKCLSIVPGALFAAAGWIVSSYAFSFYVEKSTHYSSAYGSLGGIIVLMVWFYITGIILIIGGEINAIVSSRKKPDC</sequence>
<dbReference type="PANTHER" id="PTHR30213">
    <property type="entry name" value="INNER MEMBRANE PROTEIN YHJD"/>
    <property type="match status" value="1"/>
</dbReference>
<reference evidence="7 8" key="1">
    <citation type="submission" date="2017-11" db="EMBL/GenBank/DDBJ databases">
        <title>Comparitive Functional Genomics of Dry Heat Resistant strains isolated from the Viking Spacecraft.</title>
        <authorList>
            <person name="Seuylemezian A."/>
            <person name="Cooper K."/>
            <person name="Vaishampayan P."/>
        </authorList>
    </citation>
    <scope>NUCLEOTIDE SEQUENCE [LARGE SCALE GENOMIC DNA]</scope>
    <source>
        <strain evidence="7 8">V1-29</strain>
    </source>
</reference>
<dbReference type="RefSeq" id="WP_101639691.1">
    <property type="nucleotide sequence ID" value="NZ_PGUY01000001.1"/>
</dbReference>
<dbReference type="GO" id="GO:0005886">
    <property type="term" value="C:plasma membrane"/>
    <property type="evidence" value="ECO:0007669"/>
    <property type="project" value="UniProtKB-SubCell"/>
</dbReference>
<evidence type="ECO:0000256" key="3">
    <source>
        <dbReference type="ARBA" id="ARBA00022692"/>
    </source>
</evidence>
<keyword evidence="2" id="KW-1003">Cell membrane</keyword>
<evidence type="ECO:0000256" key="1">
    <source>
        <dbReference type="ARBA" id="ARBA00004651"/>
    </source>
</evidence>
<proteinExistence type="predicted"/>
<dbReference type="PANTHER" id="PTHR30213:SF0">
    <property type="entry name" value="UPF0761 MEMBRANE PROTEIN YIHY"/>
    <property type="match status" value="1"/>
</dbReference>
<dbReference type="Proteomes" id="UP000234748">
    <property type="component" value="Unassembled WGS sequence"/>
</dbReference>
<organism evidence="7 8">
    <name type="scientific">Peribacillus deserti</name>
    <dbReference type="NCBI Taxonomy" id="673318"/>
    <lineage>
        <taxon>Bacteria</taxon>
        <taxon>Bacillati</taxon>
        <taxon>Bacillota</taxon>
        <taxon>Bacilli</taxon>
        <taxon>Bacillales</taxon>
        <taxon>Bacillaceae</taxon>
        <taxon>Peribacillus</taxon>
    </lineage>
</organism>
<dbReference type="Pfam" id="PF03631">
    <property type="entry name" value="Virul_fac_BrkB"/>
    <property type="match status" value="1"/>
</dbReference>
<comment type="subcellular location">
    <subcellularLocation>
        <location evidence="1">Cell membrane</location>
        <topology evidence="1">Multi-pass membrane protein</topology>
    </subcellularLocation>
</comment>
<evidence type="ECO:0000256" key="4">
    <source>
        <dbReference type="ARBA" id="ARBA00022989"/>
    </source>
</evidence>
<keyword evidence="8" id="KW-1185">Reference proteome</keyword>
<accession>A0A2N5MC29</accession>
<dbReference type="OrthoDB" id="9775903at2"/>
<comment type="caution">
    <text evidence="7">The sequence shown here is derived from an EMBL/GenBank/DDBJ whole genome shotgun (WGS) entry which is preliminary data.</text>
</comment>
<feature type="transmembrane region" description="Helical" evidence="6">
    <location>
        <begin position="31"/>
        <end position="53"/>
    </location>
</feature>
<feature type="transmembrane region" description="Helical" evidence="6">
    <location>
        <begin position="176"/>
        <end position="197"/>
    </location>
</feature>
<keyword evidence="5 6" id="KW-0472">Membrane</keyword>
<name>A0A2N5MC29_9BACI</name>
<feature type="transmembrane region" description="Helical" evidence="6">
    <location>
        <begin position="245"/>
        <end position="269"/>
    </location>
</feature>
<keyword evidence="3 6" id="KW-0812">Transmembrane</keyword>
<evidence type="ECO:0000256" key="6">
    <source>
        <dbReference type="SAM" id="Phobius"/>
    </source>
</evidence>
<dbReference type="InterPro" id="IPR017039">
    <property type="entry name" value="Virul_fac_BrkB"/>
</dbReference>
<dbReference type="NCBIfam" id="TIGR00765">
    <property type="entry name" value="yihY_not_rbn"/>
    <property type="match status" value="1"/>
</dbReference>
<dbReference type="AlphaFoldDB" id="A0A2N5MC29"/>
<evidence type="ECO:0000313" key="8">
    <source>
        <dbReference type="Proteomes" id="UP000234748"/>
    </source>
</evidence>
<evidence type="ECO:0000313" key="7">
    <source>
        <dbReference type="EMBL" id="PLT31910.1"/>
    </source>
</evidence>
<evidence type="ECO:0000256" key="2">
    <source>
        <dbReference type="ARBA" id="ARBA00022475"/>
    </source>
</evidence>
<feature type="transmembrane region" description="Helical" evidence="6">
    <location>
        <begin position="90"/>
        <end position="110"/>
    </location>
</feature>
<dbReference type="EMBL" id="PGUY01000001">
    <property type="protein sequence ID" value="PLT31910.1"/>
    <property type="molecule type" value="Genomic_DNA"/>
</dbReference>
<feature type="transmembrane region" description="Helical" evidence="6">
    <location>
        <begin position="130"/>
        <end position="152"/>
    </location>
</feature>
<keyword evidence="4 6" id="KW-1133">Transmembrane helix</keyword>
<evidence type="ECO:0000256" key="5">
    <source>
        <dbReference type="ARBA" id="ARBA00023136"/>
    </source>
</evidence>
<gene>
    <name evidence="7" type="ORF">CUU66_00320</name>
</gene>
<dbReference type="PIRSF" id="PIRSF035875">
    <property type="entry name" value="RNase_BN"/>
    <property type="match status" value="1"/>
</dbReference>
<feature type="transmembrane region" description="Helical" evidence="6">
    <location>
        <begin position="204"/>
        <end position="225"/>
    </location>
</feature>
<protein>
    <submittedName>
        <fullName evidence="7">Ribonuclease</fullName>
    </submittedName>
</protein>